<evidence type="ECO:0000313" key="3">
    <source>
        <dbReference type="Proteomes" id="UP000199659"/>
    </source>
</evidence>
<reference evidence="2 3" key="1">
    <citation type="submission" date="2016-10" db="EMBL/GenBank/DDBJ databases">
        <authorList>
            <person name="de Groot N.N."/>
        </authorList>
    </citation>
    <scope>NUCLEOTIDE SEQUENCE [LARGE SCALE GENOMIC DNA]</scope>
    <source>
        <strain evidence="2 3">743A</strain>
    </source>
</reference>
<feature type="transmembrane region" description="Helical" evidence="1">
    <location>
        <begin position="147"/>
        <end position="165"/>
    </location>
</feature>
<dbReference type="OrthoDB" id="1645614at2"/>
<keyword evidence="3" id="KW-1185">Reference proteome</keyword>
<keyword evidence="1" id="KW-0472">Membrane</keyword>
<feature type="transmembrane region" description="Helical" evidence="1">
    <location>
        <begin position="300"/>
        <end position="319"/>
    </location>
</feature>
<evidence type="ECO:0000256" key="1">
    <source>
        <dbReference type="SAM" id="Phobius"/>
    </source>
</evidence>
<sequence>MIKKHSVTLLTILLFLLLVLNPGTSLIGAKNGLLLWFNTIFPTLLPFMIIANLMLKFQVTNCLTKLFYPILGKILGVSRQGCYPIIVGMLSGYPVGAKICAEMVKNNEISLQEGQFLLCFCNNVSPMFVISFIAIECLNCEKSAYLILGVLLGSTLAGALFFRFFHNLFCKKSNQHIPCPILSTPLSCNQTMQGGIFKTIDSAIQEAFEVLVKIGGYIILFSILAQLLISMTILPFAMRLLFTGFLEITNGIALISISSLSFTKKIVLINFITGFGGLSSIAQTNSVISDSGLSIKQYSAAKLFCGFLSGTLTFLLINIF</sequence>
<dbReference type="RefSeq" id="WP_143099175.1">
    <property type="nucleotide sequence ID" value="NZ_FOYZ01000009.1"/>
</dbReference>
<organism evidence="2 3">
    <name type="scientific">Anaeromicropila populeti</name>
    <dbReference type="NCBI Taxonomy" id="37658"/>
    <lineage>
        <taxon>Bacteria</taxon>
        <taxon>Bacillati</taxon>
        <taxon>Bacillota</taxon>
        <taxon>Clostridia</taxon>
        <taxon>Lachnospirales</taxon>
        <taxon>Lachnospiraceae</taxon>
        <taxon>Anaeromicropila</taxon>
    </lineage>
</organism>
<name>A0A1I6KI82_9FIRM</name>
<dbReference type="STRING" id="37658.SAMN05661086_02440"/>
<protein>
    <submittedName>
        <fullName evidence="2">Sporulation integral membrane protein YlbJ</fullName>
    </submittedName>
</protein>
<feature type="transmembrane region" description="Helical" evidence="1">
    <location>
        <begin position="116"/>
        <end position="135"/>
    </location>
</feature>
<dbReference type="AlphaFoldDB" id="A0A1I6KI82"/>
<feature type="transmembrane region" description="Helical" evidence="1">
    <location>
        <begin position="267"/>
        <end position="288"/>
    </location>
</feature>
<keyword evidence="1" id="KW-0812">Transmembrane</keyword>
<gene>
    <name evidence="2" type="ORF">SAMN05661086_02440</name>
</gene>
<feature type="transmembrane region" description="Helical" evidence="1">
    <location>
        <begin position="214"/>
        <end position="234"/>
    </location>
</feature>
<dbReference type="Proteomes" id="UP000199659">
    <property type="component" value="Unassembled WGS sequence"/>
</dbReference>
<proteinExistence type="predicted"/>
<feature type="transmembrane region" description="Helical" evidence="1">
    <location>
        <begin position="240"/>
        <end position="260"/>
    </location>
</feature>
<accession>A0A1I6KI82</accession>
<dbReference type="EMBL" id="FOYZ01000009">
    <property type="protein sequence ID" value="SFR90937.1"/>
    <property type="molecule type" value="Genomic_DNA"/>
</dbReference>
<feature type="transmembrane region" description="Helical" evidence="1">
    <location>
        <begin position="35"/>
        <end position="55"/>
    </location>
</feature>
<keyword evidence="1" id="KW-1133">Transmembrane helix</keyword>
<evidence type="ECO:0000313" key="2">
    <source>
        <dbReference type="EMBL" id="SFR90937.1"/>
    </source>
</evidence>